<name>A0A4Y8L205_9BACT</name>
<evidence type="ECO:0000259" key="4">
    <source>
        <dbReference type="PROSITE" id="PS51084"/>
    </source>
</evidence>
<dbReference type="OrthoDB" id="9784774at2"/>
<keyword evidence="6" id="KW-1185">Reference proteome</keyword>
<dbReference type="RefSeq" id="WP_134437159.1">
    <property type="nucleotide sequence ID" value="NZ_SOML01000011.1"/>
</dbReference>
<dbReference type="PANTHER" id="PTHR46648:SF1">
    <property type="entry name" value="ADENOSINE 5'-MONOPHOSPHORAMIDASE HNT1"/>
    <property type="match status" value="1"/>
</dbReference>
<dbReference type="InterPro" id="IPR001310">
    <property type="entry name" value="Histidine_triad_HIT"/>
</dbReference>
<evidence type="ECO:0000313" key="5">
    <source>
        <dbReference type="EMBL" id="TFD94196.1"/>
    </source>
</evidence>
<dbReference type="AlphaFoldDB" id="A0A4Y8L205"/>
<comment type="caution">
    <text evidence="5">The sequence shown here is derived from an EMBL/GenBank/DDBJ whole genome shotgun (WGS) entry which is preliminary data.</text>
</comment>
<dbReference type="GO" id="GO:0003824">
    <property type="term" value="F:catalytic activity"/>
    <property type="evidence" value="ECO:0007669"/>
    <property type="project" value="InterPro"/>
</dbReference>
<dbReference type="InterPro" id="IPR011146">
    <property type="entry name" value="HIT-like"/>
</dbReference>
<evidence type="ECO:0000256" key="2">
    <source>
        <dbReference type="PIRSR" id="PIRSR601310-3"/>
    </source>
</evidence>
<dbReference type="InterPro" id="IPR036265">
    <property type="entry name" value="HIT-like_sf"/>
</dbReference>
<reference evidence="5 6" key="1">
    <citation type="submission" date="2019-03" db="EMBL/GenBank/DDBJ databases">
        <title>San Antonio Military Medical Center submission to MRSN (WRAIR), pending publication.</title>
        <authorList>
            <person name="Blyth D.M."/>
            <person name="Mccarthy S.L."/>
            <person name="Schall S.E."/>
            <person name="Stam J.A."/>
            <person name="Ong A.C."/>
            <person name="Mcgann P.T."/>
        </authorList>
    </citation>
    <scope>NUCLEOTIDE SEQUENCE [LARGE SCALE GENOMIC DNA]</scope>
    <source>
        <strain evidence="5 6">MRSN571793</strain>
    </source>
</reference>
<proteinExistence type="predicted"/>
<accession>A0A4Y8L205</accession>
<organism evidence="5 6">
    <name type="scientific">Dysgonomonas capnocytophagoides</name>
    <dbReference type="NCBI Taxonomy" id="45254"/>
    <lineage>
        <taxon>Bacteria</taxon>
        <taxon>Pseudomonadati</taxon>
        <taxon>Bacteroidota</taxon>
        <taxon>Bacteroidia</taxon>
        <taxon>Bacteroidales</taxon>
        <taxon>Dysgonomonadaceae</taxon>
        <taxon>Dysgonomonas</taxon>
    </lineage>
</organism>
<sequence length="133" mass="14941">MSSIFSRIVKGEIPSYKVAESDKFLAFLDISPMAKGHVLMIPKQEVDYIFDLDDNLLSDMIIYSKKVAKAISNAIPCQRVGVMVIGLEVPHAHIHLIPINKESDMSLTNARLKLEKEEFAIIADSISKEFHKL</sequence>
<feature type="domain" description="HIT" evidence="4">
    <location>
        <begin position="4"/>
        <end position="107"/>
    </location>
</feature>
<evidence type="ECO:0000313" key="6">
    <source>
        <dbReference type="Proteomes" id="UP000297861"/>
    </source>
</evidence>
<dbReference type="EMBL" id="SOML01000011">
    <property type="protein sequence ID" value="TFD94196.1"/>
    <property type="molecule type" value="Genomic_DNA"/>
</dbReference>
<dbReference type="Proteomes" id="UP000297861">
    <property type="component" value="Unassembled WGS sequence"/>
</dbReference>
<protein>
    <submittedName>
        <fullName evidence="5">HIT family protein</fullName>
    </submittedName>
</protein>
<evidence type="ECO:0000256" key="3">
    <source>
        <dbReference type="PROSITE-ProRule" id="PRU00464"/>
    </source>
</evidence>
<dbReference type="PRINTS" id="PR00332">
    <property type="entry name" value="HISTRIAD"/>
</dbReference>
<feature type="short sequence motif" description="Histidine triad motif" evidence="2 3">
    <location>
        <begin position="91"/>
        <end position="95"/>
    </location>
</feature>
<dbReference type="GO" id="GO:0009117">
    <property type="term" value="P:nucleotide metabolic process"/>
    <property type="evidence" value="ECO:0007669"/>
    <property type="project" value="TreeGrafter"/>
</dbReference>
<dbReference type="PROSITE" id="PS51084">
    <property type="entry name" value="HIT_2"/>
    <property type="match status" value="1"/>
</dbReference>
<evidence type="ECO:0000256" key="1">
    <source>
        <dbReference type="PIRSR" id="PIRSR601310-1"/>
    </source>
</evidence>
<gene>
    <name evidence="5" type="ORF">E2605_15665</name>
</gene>
<feature type="active site" description="Tele-AMP-histidine intermediate" evidence="1">
    <location>
        <position position="93"/>
    </location>
</feature>
<dbReference type="SUPFAM" id="SSF54197">
    <property type="entry name" value="HIT-like"/>
    <property type="match status" value="1"/>
</dbReference>
<dbReference type="STRING" id="1121485.GCA_000426485_01399"/>
<dbReference type="PANTHER" id="PTHR46648">
    <property type="entry name" value="HIT FAMILY PROTEIN 1"/>
    <property type="match status" value="1"/>
</dbReference>
<dbReference type="Pfam" id="PF01230">
    <property type="entry name" value="HIT"/>
    <property type="match status" value="1"/>
</dbReference>
<dbReference type="Gene3D" id="3.30.428.10">
    <property type="entry name" value="HIT-like"/>
    <property type="match status" value="1"/>
</dbReference>